<reference evidence="1 2" key="1">
    <citation type="submission" date="2017-09" db="EMBL/GenBank/DDBJ databases">
        <title>Depth-based differentiation of microbial function through sediment-hosted aquifers and enrichment of novel symbionts in the deep terrestrial subsurface.</title>
        <authorList>
            <person name="Probst A.J."/>
            <person name="Ladd B."/>
            <person name="Jarett J.K."/>
            <person name="Geller-Mcgrath D.E."/>
            <person name="Sieber C.M."/>
            <person name="Emerson J.B."/>
            <person name="Anantharaman K."/>
            <person name="Thomas B.C."/>
            <person name="Malmstrom R."/>
            <person name="Stieglmeier M."/>
            <person name="Klingl A."/>
            <person name="Woyke T."/>
            <person name="Ryan C.M."/>
            <person name="Banfield J.F."/>
        </authorList>
    </citation>
    <scope>NUCLEOTIDE SEQUENCE [LARGE SCALE GENOMIC DNA]</scope>
    <source>
        <strain evidence="1">CG22_combo_CG10-13_8_21_14_all_39_10</strain>
    </source>
</reference>
<name>A0A2H0BL37_9BACT</name>
<proteinExistence type="predicted"/>
<sequence length="86" mass="9932">MIANDFKIDFEKKKISYIGKDGTIYSAIELYSFLQDTFDEPENMMYEIPIKALSSTQYKLINGWTIDEQARKYLKEGILVAPLPST</sequence>
<dbReference type="AlphaFoldDB" id="A0A2H0BL37"/>
<dbReference type="EMBL" id="PCSW01000044">
    <property type="protein sequence ID" value="PIP57750.1"/>
    <property type="molecule type" value="Genomic_DNA"/>
</dbReference>
<accession>A0A2H0BL37</accession>
<protein>
    <submittedName>
        <fullName evidence="1">Uncharacterized protein</fullName>
    </submittedName>
</protein>
<gene>
    <name evidence="1" type="ORF">COX03_01435</name>
</gene>
<evidence type="ECO:0000313" key="2">
    <source>
        <dbReference type="Proteomes" id="UP000229847"/>
    </source>
</evidence>
<dbReference type="Proteomes" id="UP000229847">
    <property type="component" value="Unassembled WGS sequence"/>
</dbReference>
<organism evidence="1 2">
    <name type="scientific">Candidatus Woesebacteria bacterium CG22_combo_CG10-13_8_21_14_all_39_10</name>
    <dbReference type="NCBI Taxonomy" id="1975059"/>
    <lineage>
        <taxon>Bacteria</taxon>
        <taxon>Candidatus Woeseibacteriota</taxon>
    </lineage>
</organism>
<comment type="caution">
    <text evidence="1">The sequence shown here is derived from an EMBL/GenBank/DDBJ whole genome shotgun (WGS) entry which is preliminary data.</text>
</comment>
<evidence type="ECO:0000313" key="1">
    <source>
        <dbReference type="EMBL" id="PIP57750.1"/>
    </source>
</evidence>